<evidence type="ECO:0000259" key="3">
    <source>
        <dbReference type="Pfam" id="PF00291"/>
    </source>
</evidence>
<name>A0A7W4VSZ8_9ACTN</name>
<comment type="caution">
    <text evidence="4">The sequence shown here is derived from an EMBL/GenBank/DDBJ whole genome shotgun (WGS) entry which is preliminary data.</text>
</comment>
<dbReference type="PANTHER" id="PTHR10314">
    <property type="entry name" value="CYSTATHIONINE BETA-SYNTHASE"/>
    <property type="match status" value="1"/>
</dbReference>
<dbReference type="EC" id="4.2.3.1" evidence="4"/>
<reference evidence="4 5" key="1">
    <citation type="submission" date="2020-08" db="EMBL/GenBank/DDBJ databases">
        <title>Sequencing the genomes of 1000 actinobacteria strains.</title>
        <authorList>
            <person name="Klenk H.-P."/>
        </authorList>
    </citation>
    <scope>NUCLEOTIDE SEQUENCE [LARGE SCALE GENOMIC DNA]</scope>
    <source>
        <strain evidence="4 5">DSM 105498</strain>
    </source>
</reference>
<evidence type="ECO:0000313" key="4">
    <source>
        <dbReference type="EMBL" id="MBB3041100.1"/>
    </source>
</evidence>
<dbReference type="Gene3D" id="3.40.50.1100">
    <property type="match status" value="2"/>
</dbReference>
<dbReference type="Proteomes" id="UP000589626">
    <property type="component" value="Unassembled WGS sequence"/>
</dbReference>
<proteinExistence type="predicted"/>
<comment type="cofactor">
    <cofactor evidence="1">
        <name>pyridoxal 5'-phosphate</name>
        <dbReference type="ChEBI" id="CHEBI:597326"/>
    </cofactor>
</comment>
<dbReference type="InterPro" id="IPR050214">
    <property type="entry name" value="Cys_Synth/Cystath_Beta-Synth"/>
</dbReference>
<keyword evidence="4" id="KW-0456">Lyase</keyword>
<dbReference type="RefSeq" id="WP_221199500.1">
    <property type="nucleotide sequence ID" value="NZ_JACHWR010000001.1"/>
</dbReference>
<evidence type="ECO:0000313" key="5">
    <source>
        <dbReference type="Proteomes" id="UP000589626"/>
    </source>
</evidence>
<keyword evidence="2" id="KW-0663">Pyridoxal phosphate</keyword>
<accession>A0A7W4VSZ8</accession>
<dbReference type="AlphaFoldDB" id="A0A7W4VSZ8"/>
<dbReference type="GO" id="GO:0004795">
    <property type="term" value="F:threonine synthase activity"/>
    <property type="evidence" value="ECO:0007669"/>
    <property type="project" value="UniProtKB-EC"/>
</dbReference>
<dbReference type="InterPro" id="IPR001926">
    <property type="entry name" value="TrpB-like_PALP"/>
</dbReference>
<dbReference type="InterPro" id="IPR036052">
    <property type="entry name" value="TrpB-like_PALP_sf"/>
</dbReference>
<evidence type="ECO:0000256" key="2">
    <source>
        <dbReference type="ARBA" id="ARBA00022898"/>
    </source>
</evidence>
<dbReference type="Pfam" id="PF00291">
    <property type="entry name" value="PALP"/>
    <property type="match status" value="1"/>
</dbReference>
<dbReference type="SUPFAM" id="SSF53686">
    <property type="entry name" value="Tryptophan synthase beta subunit-like PLP-dependent enzymes"/>
    <property type="match status" value="1"/>
</dbReference>
<feature type="domain" description="Tryptophan synthase beta chain-like PALP" evidence="3">
    <location>
        <begin position="70"/>
        <end position="373"/>
    </location>
</feature>
<sequence length="410" mass="42855">MSAYLGHLVHPVTGDKVAEEDAYLPTEVDGGHVYAVPTYDLARARGLETTDDPGLFRYRPLLPIEAGPVVSLGEGDTPLVATENLGAELGLPHLYVKDESRNPTWSYKDRLAAVAVTKAVQQGRDTVVVSSTGNHGAAVAAYAARAGLRCVVLTLASVPLAMKTMMQAYGAQTVAVEKPTDRWVIMRQAVEERGWVPMSGFVGPPSGSNPFGCEGYKTIAYELHAQLGDVPDVVVTPVAYGDALAGLARGFQDLVELGLSSSVPRLVATEPFGPYGHALQEGFRAAATVPVSDSVSFSIATPMATWQGWDALVRTGGAAVSLDDAQTMAAQRRLAASDGLFVEASSATTVAALPELIERGVARPEDRVVLLATSTGLKDIPTAAATLPEVPVIEPTLAALDAAIGEGAGR</sequence>
<evidence type="ECO:0000256" key="1">
    <source>
        <dbReference type="ARBA" id="ARBA00001933"/>
    </source>
</evidence>
<dbReference type="GO" id="GO:1901605">
    <property type="term" value="P:alpha-amino acid metabolic process"/>
    <property type="evidence" value="ECO:0007669"/>
    <property type="project" value="UniProtKB-ARBA"/>
</dbReference>
<organism evidence="4 5">
    <name type="scientific">Nocardioides soli</name>
    <dbReference type="NCBI Taxonomy" id="1036020"/>
    <lineage>
        <taxon>Bacteria</taxon>
        <taxon>Bacillati</taxon>
        <taxon>Actinomycetota</taxon>
        <taxon>Actinomycetes</taxon>
        <taxon>Propionibacteriales</taxon>
        <taxon>Nocardioidaceae</taxon>
        <taxon>Nocardioides</taxon>
    </lineage>
</organism>
<dbReference type="EMBL" id="JACHWR010000001">
    <property type="protein sequence ID" value="MBB3041100.1"/>
    <property type="molecule type" value="Genomic_DNA"/>
</dbReference>
<protein>
    <submittedName>
        <fullName evidence="4">Threonine synthase</fullName>
        <ecNumber evidence="4">4.2.3.1</ecNumber>
    </submittedName>
</protein>
<gene>
    <name evidence="4" type="ORF">FHU40_000901</name>
</gene>
<keyword evidence="5" id="KW-1185">Reference proteome</keyword>